<sequence length="158" mass="18275">MAKQTQEKVGLLAQAQAEYEAIVEEVRGNCQKARELRQQADELKRCGSTDPQVATEVNKLLEQAEYFDQLADQKDGHPRLEAIRRIEDLQREVSGLREIIQYNENVLGRQHKELEEAKEEAAVMIRRAEERIQETEQLLADQVAKLEELEGNRHEQAR</sequence>
<feature type="coiled-coil region" evidence="1">
    <location>
        <begin position="79"/>
        <end position="152"/>
    </location>
</feature>
<gene>
    <name evidence="2" type="ORF">EDM52_08435</name>
</gene>
<evidence type="ECO:0000313" key="3">
    <source>
        <dbReference type="Proteomes" id="UP000282028"/>
    </source>
</evidence>
<evidence type="ECO:0000256" key="1">
    <source>
        <dbReference type="SAM" id="Coils"/>
    </source>
</evidence>
<keyword evidence="3" id="KW-1185">Reference proteome</keyword>
<comment type="caution">
    <text evidence="2">The sequence shown here is derived from an EMBL/GenBank/DDBJ whole genome shotgun (WGS) entry which is preliminary data.</text>
</comment>
<dbReference type="Proteomes" id="UP000282028">
    <property type="component" value="Unassembled WGS sequence"/>
</dbReference>
<organism evidence="2 3">
    <name type="scientific">Brevibacillus invocatus</name>
    <dbReference type="NCBI Taxonomy" id="173959"/>
    <lineage>
        <taxon>Bacteria</taxon>
        <taxon>Bacillati</taxon>
        <taxon>Bacillota</taxon>
        <taxon>Bacilli</taxon>
        <taxon>Bacillales</taxon>
        <taxon>Paenibacillaceae</taxon>
        <taxon>Brevibacillus</taxon>
    </lineage>
</organism>
<dbReference type="OrthoDB" id="2613813at2"/>
<dbReference type="AlphaFoldDB" id="A0A3M8CH65"/>
<dbReference type="RefSeq" id="WP_122908570.1">
    <property type="nucleotide sequence ID" value="NZ_CBCSBE010000047.1"/>
</dbReference>
<reference evidence="2 3" key="1">
    <citation type="submission" date="2018-10" db="EMBL/GenBank/DDBJ databases">
        <title>Phylogenomics of Brevibacillus.</title>
        <authorList>
            <person name="Dunlap C."/>
        </authorList>
    </citation>
    <scope>NUCLEOTIDE SEQUENCE [LARGE SCALE GENOMIC DNA]</scope>
    <source>
        <strain evidence="2 3">JCM 12215</strain>
    </source>
</reference>
<dbReference type="EMBL" id="RHHR01000011">
    <property type="protein sequence ID" value="RNB74998.1"/>
    <property type="molecule type" value="Genomic_DNA"/>
</dbReference>
<name>A0A3M8CH65_9BACL</name>
<keyword evidence="1" id="KW-0175">Coiled coil</keyword>
<protein>
    <submittedName>
        <fullName evidence="2">Uncharacterized protein</fullName>
    </submittedName>
</protein>
<accession>A0A3M8CH65</accession>
<proteinExistence type="predicted"/>
<evidence type="ECO:0000313" key="2">
    <source>
        <dbReference type="EMBL" id="RNB74998.1"/>
    </source>
</evidence>